<evidence type="ECO:0000313" key="1">
    <source>
        <dbReference type="EMBL" id="RDH46842.1"/>
    </source>
</evidence>
<dbReference type="EMBL" id="NDXW01000001">
    <property type="protein sequence ID" value="RDH46842.1"/>
    <property type="molecule type" value="Genomic_DNA"/>
</dbReference>
<dbReference type="AlphaFoldDB" id="A0A4P9VWP1"/>
<keyword evidence="2" id="KW-1185">Reference proteome</keyword>
<gene>
    <name evidence="1" type="ORF">B9G39_23065</name>
</gene>
<organism evidence="1 2">
    <name type="scientific">Zooshikella ganghwensis</name>
    <dbReference type="NCBI Taxonomy" id="202772"/>
    <lineage>
        <taxon>Bacteria</taxon>
        <taxon>Pseudomonadati</taxon>
        <taxon>Pseudomonadota</taxon>
        <taxon>Gammaproteobacteria</taxon>
        <taxon>Oceanospirillales</taxon>
        <taxon>Zooshikellaceae</taxon>
        <taxon>Zooshikella</taxon>
    </lineage>
</organism>
<sequence length="103" mass="11703">MCLILLLSGCGKSVPENKLDYVGEWQSEEMRLFIARDGTVAYKRWKNGVTTSVNGPITEFIEDDFEVGLLFLTTRFEVSTPPRQVDGIWQMVVDGVMLKKVEE</sequence>
<name>A0A4P9VWP1_9GAMM</name>
<proteinExistence type="predicted"/>
<evidence type="ECO:0000313" key="2">
    <source>
        <dbReference type="Proteomes" id="UP000257039"/>
    </source>
</evidence>
<dbReference type="Proteomes" id="UP000257039">
    <property type="component" value="Unassembled WGS sequence"/>
</dbReference>
<reference evidence="1 2" key="1">
    <citation type="submission" date="2017-04" db="EMBL/GenBank/DDBJ databases">
        <title>Draft genome sequence of Zooshikella ganghwensis VG4 isolated from Red Sea sediments.</title>
        <authorList>
            <person name="Rehman Z."/>
            <person name="Alam I."/>
            <person name="Kamau A."/>
            <person name="Bajic V."/>
            <person name="Leiknes T."/>
        </authorList>
    </citation>
    <scope>NUCLEOTIDE SEQUENCE [LARGE SCALE GENOMIC DNA]</scope>
    <source>
        <strain evidence="1 2">VG4</strain>
    </source>
</reference>
<accession>A0A4P9VWP1</accession>
<protein>
    <recommendedName>
        <fullName evidence="3">Lipocalin-like domain-containing protein</fullName>
    </recommendedName>
</protein>
<comment type="caution">
    <text evidence="1">The sequence shown here is derived from an EMBL/GenBank/DDBJ whole genome shotgun (WGS) entry which is preliminary data.</text>
</comment>
<evidence type="ECO:0008006" key="3">
    <source>
        <dbReference type="Google" id="ProtNLM"/>
    </source>
</evidence>